<dbReference type="STRING" id="1563681.BFP71_16185"/>
<gene>
    <name evidence="8" type="ORF">BFP71_16185</name>
</gene>
<keyword evidence="9" id="KW-1185">Reference proteome</keyword>
<dbReference type="EC" id="1.13.12.3" evidence="3"/>
<dbReference type="InterPro" id="IPR002937">
    <property type="entry name" value="Amino_oxidase"/>
</dbReference>
<dbReference type="Proteomes" id="UP000095552">
    <property type="component" value="Unassembled WGS sequence"/>
</dbReference>
<sequence length="292" mass="32924">MKINTDFTDFPIPLGAEWLETSTDIFAQIVNDSSVEVDIETFPDDPDRKFINSSWFNFFQTYILPSIADNIVYNTPIQSLDYSQDQVRLTTTNGELTSDKVIVSVPLKILQDGDVSFTPSLPTSKLSAIEGITIWEGFKAFFEFSTKFYDDNRNVSVSPATDGHKLYYNAAFGQNTSKNLLGLFTVGKPALDFINRSGNDLRDYILNELDELYNNQATPNYIQHTTQNWNNEPYIKAGYLSDYADWRQVQQLSSSISNKVYFAGGAYTNGEDWVSVHTAAQSARNAVNELIL</sequence>
<comment type="caution">
    <text evidence="8">The sequence shown here is derived from an EMBL/GenBank/DDBJ whole genome shotgun (WGS) entry which is preliminary data.</text>
</comment>
<protein>
    <recommendedName>
        <fullName evidence="4">Tryptophan 2-monooxygenase</fullName>
        <ecNumber evidence="3">1.13.12.3</ecNumber>
    </recommendedName>
</protein>
<keyword evidence="5" id="KW-0073">Auxin biosynthesis</keyword>
<evidence type="ECO:0000256" key="6">
    <source>
        <dbReference type="ARBA" id="ARBA00047321"/>
    </source>
</evidence>
<evidence type="ECO:0000313" key="8">
    <source>
        <dbReference type="EMBL" id="OEK05623.1"/>
    </source>
</evidence>
<dbReference type="PANTHER" id="PTHR10742:SF410">
    <property type="entry name" value="LYSINE-SPECIFIC HISTONE DEMETHYLASE 2"/>
    <property type="match status" value="1"/>
</dbReference>
<dbReference type="Gene3D" id="3.50.50.60">
    <property type="entry name" value="FAD/NAD(P)-binding domain"/>
    <property type="match status" value="1"/>
</dbReference>
<evidence type="ECO:0000256" key="4">
    <source>
        <dbReference type="ARBA" id="ARBA00017871"/>
    </source>
</evidence>
<dbReference type="AlphaFoldDB" id="A0A1E5T2L3"/>
<comment type="catalytic activity">
    <reaction evidence="6">
        <text>L-tryptophan + O2 = indole-3-acetamide + CO2 + H2O</text>
        <dbReference type="Rhea" id="RHEA:16165"/>
        <dbReference type="ChEBI" id="CHEBI:15377"/>
        <dbReference type="ChEBI" id="CHEBI:15379"/>
        <dbReference type="ChEBI" id="CHEBI:16031"/>
        <dbReference type="ChEBI" id="CHEBI:16526"/>
        <dbReference type="ChEBI" id="CHEBI:57912"/>
        <dbReference type="EC" id="1.13.12.3"/>
    </reaction>
</comment>
<dbReference type="GO" id="GO:0050361">
    <property type="term" value="F:tryptophan 2-monooxygenase activity"/>
    <property type="evidence" value="ECO:0007669"/>
    <property type="project" value="UniProtKB-EC"/>
</dbReference>
<dbReference type="SUPFAM" id="SSF51905">
    <property type="entry name" value="FAD/NAD(P)-binding domain"/>
    <property type="match status" value="1"/>
</dbReference>
<dbReference type="SUPFAM" id="SSF54373">
    <property type="entry name" value="FAD-linked reductases, C-terminal domain"/>
    <property type="match status" value="1"/>
</dbReference>
<dbReference type="EMBL" id="MDGQ01000005">
    <property type="protein sequence ID" value="OEK05623.1"/>
    <property type="molecule type" value="Genomic_DNA"/>
</dbReference>
<name>A0A1E5T2L3_9BACT</name>
<dbReference type="InterPro" id="IPR050281">
    <property type="entry name" value="Flavin_monoamine_oxidase"/>
</dbReference>
<reference evidence="8 9" key="1">
    <citation type="submission" date="2016-08" db="EMBL/GenBank/DDBJ databases">
        <title>Draft genome of Fabibacter sp. strain SK-8.</title>
        <authorList>
            <person name="Wong S.-K."/>
            <person name="Hamasaki K."/>
            <person name="Yoshizawa S."/>
        </authorList>
    </citation>
    <scope>NUCLEOTIDE SEQUENCE [LARGE SCALE GENOMIC DNA]</scope>
    <source>
        <strain evidence="8 9">SK-8</strain>
    </source>
</reference>
<dbReference type="PANTHER" id="PTHR10742">
    <property type="entry name" value="FLAVIN MONOAMINE OXIDASE"/>
    <property type="match status" value="1"/>
</dbReference>
<evidence type="ECO:0000256" key="2">
    <source>
        <dbReference type="ARBA" id="ARBA00005833"/>
    </source>
</evidence>
<dbReference type="GO" id="GO:0009851">
    <property type="term" value="P:auxin biosynthetic process"/>
    <property type="evidence" value="ECO:0007669"/>
    <property type="project" value="UniProtKB-KW"/>
</dbReference>
<evidence type="ECO:0000256" key="3">
    <source>
        <dbReference type="ARBA" id="ARBA00012535"/>
    </source>
</evidence>
<evidence type="ECO:0000256" key="1">
    <source>
        <dbReference type="ARBA" id="ARBA00004814"/>
    </source>
</evidence>
<feature type="domain" description="Amine oxidase" evidence="7">
    <location>
        <begin position="70"/>
        <end position="291"/>
    </location>
</feature>
<evidence type="ECO:0000313" key="9">
    <source>
        <dbReference type="Proteomes" id="UP000095552"/>
    </source>
</evidence>
<organism evidence="8 9">
    <name type="scientific">Roseivirga misakiensis</name>
    <dbReference type="NCBI Taxonomy" id="1563681"/>
    <lineage>
        <taxon>Bacteria</taxon>
        <taxon>Pseudomonadati</taxon>
        <taxon>Bacteroidota</taxon>
        <taxon>Cytophagia</taxon>
        <taxon>Cytophagales</taxon>
        <taxon>Roseivirgaceae</taxon>
        <taxon>Roseivirga</taxon>
    </lineage>
</organism>
<evidence type="ECO:0000259" key="7">
    <source>
        <dbReference type="Pfam" id="PF01593"/>
    </source>
</evidence>
<evidence type="ECO:0000256" key="5">
    <source>
        <dbReference type="ARBA" id="ARBA00023070"/>
    </source>
</evidence>
<proteinExistence type="inferred from homology"/>
<accession>A0A1E5T2L3</accession>
<dbReference type="InterPro" id="IPR036188">
    <property type="entry name" value="FAD/NAD-bd_sf"/>
</dbReference>
<comment type="similarity">
    <text evidence="2">Belongs to the tryptophan 2-monooxygenase family.</text>
</comment>
<dbReference type="Pfam" id="PF01593">
    <property type="entry name" value="Amino_oxidase"/>
    <property type="match status" value="1"/>
</dbReference>
<comment type="pathway">
    <text evidence="1">Plant hormone metabolism; auxin biosynthesis.</text>
</comment>